<feature type="transmembrane region" description="Helical" evidence="2">
    <location>
        <begin position="142"/>
        <end position="169"/>
    </location>
</feature>
<feature type="transmembrane region" description="Helical" evidence="2">
    <location>
        <begin position="448"/>
        <end position="470"/>
    </location>
</feature>
<dbReference type="InterPro" id="IPR046623">
    <property type="entry name" value="DUF6536"/>
</dbReference>
<evidence type="ECO:0000313" key="4">
    <source>
        <dbReference type="EMBL" id="KAK0383249.1"/>
    </source>
</evidence>
<dbReference type="Proteomes" id="UP001175261">
    <property type="component" value="Unassembled WGS sequence"/>
</dbReference>
<keyword evidence="2" id="KW-0472">Membrane</keyword>
<keyword evidence="5" id="KW-1185">Reference proteome</keyword>
<protein>
    <recommendedName>
        <fullName evidence="3">DUF6536 domain-containing protein</fullName>
    </recommendedName>
</protein>
<feature type="transmembrane region" description="Helical" evidence="2">
    <location>
        <begin position="734"/>
        <end position="755"/>
    </location>
</feature>
<feature type="region of interest" description="Disordered" evidence="1">
    <location>
        <begin position="1"/>
        <end position="100"/>
    </location>
</feature>
<proteinExistence type="predicted"/>
<dbReference type="EMBL" id="JAPDFR010000009">
    <property type="protein sequence ID" value="KAK0383249.1"/>
    <property type="molecule type" value="Genomic_DNA"/>
</dbReference>
<sequence length="825" mass="93078">MTGGSARSAHRSKQPPAAVQEGAVHAQNQGFVHAVRRDDDDEIEFIPLDELTNEEQPTDSTDQAVECPDPGRQQSRDRVEQAEASQSISQSAGRSNASNGDDNIIAVRGFARRAHLGGWLPRVLDTESTSQRIWWSRRSRALMVQISIIGVILFLNLGLTIFAVSSYGSSNGVGLVYEGKCSTVRALDLWLHLLINLLSTGLLSASNYCMQLQAAPMRRDVDAAHKDGKWLDIGIPSLRNLVYINWWRRVSWALLAFSSVPVHLIYNSAVFQSLSSHSYTVGVVKDSFTNGASWDLANAEDRRFGDPGWYDTEGLDRVNPKHWNYTSRILDLQTSASTYTRLNVSACFDLYNDYWVPQGNALLFVRNESVQTPANDSLLIYVGVVPRSDDWAKNMWALGNGTREFKARPPDSPVKTWFVGSPKYEVSHCLVQPPERLRSECRFEYSPYIMFTVCLMNMIKAVIMLLIWVLRRRQEKQGDPGRQILYTLGDAISSFMREPDRHTRELCLATKDDFRTHRNWKFKEIPLKDVKGYTGGHPRAMTETSYRWRKAASPRRWFILLAACITVLLIVGILLLLGSISLRHRSWDTDMRGLLRFGFGALTPDTFLVLNLPRGDPEGLISNVLIANLPQLVLSVLYILYNTMLSTFLVQREFSRMHLDRYRKPLRVSEPQGIQRSSYFISLPLRYGVPLYASSGVMHWLVSRSFFLARITAMDPDNEQNEDDSFSTCAYSPFAIFVTMVVGIVLVGVIVGIGFRKYEGIMRMVSTNSKAISAACHVLTQDKKEGYLLPVQWGVVSRQNGVGHCAFTTARTNSIKPPKKGMRYS</sequence>
<evidence type="ECO:0000259" key="3">
    <source>
        <dbReference type="Pfam" id="PF20163"/>
    </source>
</evidence>
<evidence type="ECO:0000313" key="5">
    <source>
        <dbReference type="Proteomes" id="UP001175261"/>
    </source>
</evidence>
<evidence type="ECO:0000256" key="2">
    <source>
        <dbReference type="SAM" id="Phobius"/>
    </source>
</evidence>
<accession>A0AA39GA76</accession>
<keyword evidence="2" id="KW-1133">Transmembrane helix</keyword>
<keyword evidence="2" id="KW-0812">Transmembrane</keyword>
<dbReference type="PANTHER" id="PTHR35395">
    <property type="entry name" value="DUF6536 DOMAIN-CONTAINING PROTEIN"/>
    <property type="match status" value="1"/>
</dbReference>
<evidence type="ECO:0000256" key="1">
    <source>
        <dbReference type="SAM" id="MobiDB-lite"/>
    </source>
</evidence>
<gene>
    <name evidence="4" type="ORF">NLU13_9162</name>
</gene>
<feature type="transmembrane region" description="Helical" evidence="2">
    <location>
        <begin position="557"/>
        <end position="582"/>
    </location>
</feature>
<dbReference type="PANTHER" id="PTHR35395:SF1">
    <property type="entry name" value="DUF6536 DOMAIN-CONTAINING PROTEIN"/>
    <property type="match status" value="1"/>
</dbReference>
<feature type="domain" description="DUF6536" evidence="3">
    <location>
        <begin position="140"/>
        <end position="289"/>
    </location>
</feature>
<dbReference type="AlphaFoldDB" id="A0AA39GA76"/>
<organism evidence="4 5">
    <name type="scientific">Sarocladium strictum</name>
    <name type="common">Black bundle disease fungus</name>
    <name type="synonym">Acremonium strictum</name>
    <dbReference type="NCBI Taxonomy" id="5046"/>
    <lineage>
        <taxon>Eukaryota</taxon>
        <taxon>Fungi</taxon>
        <taxon>Dikarya</taxon>
        <taxon>Ascomycota</taxon>
        <taxon>Pezizomycotina</taxon>
        <taxon>Sordariomycetes</taxon>
        <taxon>Hypocreomycetidae</taxon>
        <taxon>Hypocreales</taxon>
        <taxon>Sarocladiaceae</taxon>
        <taxon>Sarocladium</taxon>
    </lineage>
</organism>
<name>A0AA39GA76_SARSR</name>
<reference evidence="4" key="1">
    <citation type="submission" date="2022-10" db="EMBL/GenBank/DDBJ databases">
        <title>Determination and structural analysis of whole genome sequence of Sarocladium strictum F4-1.</title>
        <authorList>
            <person name="Hu L."/>
            <person name="Jiang Y."/>
        </authorList>
    </citation>
    <scope>NUCLEOTIDE SEQUENCE</scope>
    <source>
        <strain evidence="4">F4-1</strain>
    </source>
</reference>
<dbReference type="Pfam" id="PF20163">
    <property type="entry name" value="DUF6536"/>
    <property type="match status" value="1"/>
</dbReference>
<feature type="compositionally biased region" description="Low complexity" evidence="1">
    <location>
        <begin position="82"/>
        <end position="92"/>
    </location>
</feature>
<comment type="caution">
    <text evidence="4">The sequence shown here is derived from an EMBL/GenBank/DDBJ whole genome shotgun (WGS) entry which is preliminary data.</text>
</comment>
<feature type="transmembrane region" description="Helical" evidence="2">
    <location>
        <begin position="594"/>
        <end position="613"/>
    </location>
</feature>
<feature type="transmembrane region" description="Helical" evidence="2">
    <location>
        <begin position="620"/>
        <end position="641"/>
    </location>
</feature>